<dbReference type="PIRSF" id="PIRSF000332">
    <property type="entry name" value="FMO"/>
    <property type="match status" value="1"/>
</dbReference>
<evidence type="ECO:0000256" key="19">
    <source>
        <dbReference type="ARBA" id="ARBA00023098"/>
    </source>
</evidence>
<comment type="function">
    <text evidence="30">Broad spectrum monooxygenase that catalyzes the oxygenation of a wide variety of nitrogen- and sulfur-containing compounds including xenobiotics. Catalyzes the S-oxygenation of hypotaurine to produce taurine, an organic osmolyte involved in cell volume regulation as well as a variety of cytoprotective and developmental processes. In vitro, catalyzes the N-oxygenation of trimethylamine (TMA) to produce trimethylamine N-oxide (TMAO) and could therefore participate to the detoxification of this compound that is generated by the action of gut microbiota from dietary precursors such as choline, choline containing compounds, betaine or L-carnitine.</text>
</comment>
<accession>A0A9N8VWF2</accession>
<comment type="catalytic activity">
    <reaction evidence="39">
        <text>octan-3-one + NADPH + O2 + H(+) = ethyl hexanoate + NADP(+) + H2O</text>
        <dbReference type="Rhea" id="RHEA:54856"/>
        <dbReference type="ChEBI" id="CHEBI:15377"/>
        <dbReference type="ChEBI" id="CHEBI:15378"/>
        <dbReference type="ChEBI" id="CHEBI:15379"/>
        <dbReference type="ChEBI" id="CHEBI:57783"/>
        <dbReference type="ChEBI" id="CHEBI:58349"/>
        <dbReference type="ChEBI" id="CHEBI:80946"/>
        <dbReference type="ChEBI" id="CHEBI:86055"/>
    </reaction>
    <physiologicalReaction direction="left-to-right" evidence="39">
        <dbReference type="Rhea" id="RHEA:54857"/>
    </physiologicalReaction>
</comment>
<dbReference type="GO" id="GO:0006629">
    <property type="term" value="P:lipid metabolic process"/>
    <property type="evidence" value="ECO:0007669"/>
    <property type="project" value="UniProtKB-KW"/>
</dbReference>
<keyword evidence="10" id="KW-0285">Flavoprotein</keyword>
<evidence type="ECO:0000256" key="8">
    <source>
        <dbReference type="ARBA" id="ARBA00022481"/>
    </source>
</evidence>
<dbReference type="InterPro" id="IPR002257">
    <property type="entry name" value="Flavin_mOase_5"/>
</dbReference>
<comment type="catalytic activity">
    <reaction evidence="31">
        <text>hypotaurine + NADH + O2 + H(+) = taurine + NAD(+) + H2O</text>
        <dbReference type="Rhea" id="RHEA:74111"/>
        <dbReference type="ChEBI" id="CHEBI:15377"/>
        <dbReference type="ChEBI" id="CHEBI:15378"/>
        <dbReference type="ChEBI" id="CHEBI:15379"/>
        <dbReference type="ChEBI" id="CHEBI:57540"/>
        <dbReference type="ChEBI" id="CHEBI:57853"/>
        <dbReference type="ChEBI" id="CHEBI:57945"/>
        <dbReference type="ChEBI" id="CHEBI:507393"/>
        <dbReference type="EC" id="1.14.13.8"/>
    </reaction>
    <physiologicalReaction direction="left-to-right" evidence="31">
        <dbReference type="Rhea" id="RHEA:74112"/>
    </physiologicalReaction>
</comment>
<comment type="catalytic activity">
    <reaction evidence="35">
        <text>NADPH + O2 + H(+) = H2O2 + NADP(+)</text>
        <dbReference type="Rhea" id="RHEA:11260"/>
        <dbReference type="ChEBI" id="CHEBI:15378"/>
        <dbReference type="ChEBI" id="CHEBI:15379"/>
        <dbReference type="ChEBI" id="CHEBI:16240"/>
        <dbReference type="ChEBI" id="CHEBI:57783"/>
        <dbReference type="ChEBI" id="CHEBI:58349"/>
        <dbReference type="EC" id="1.6.3.1"/>
    </reaction>
    <physiologicalReaction direction="left-to-right" evidence="35">
        <dbReference type="Rhea" id="RHEA:11261"/>
    </physiologicalReaction>
</comment>
<evidence type="ECO:0000256" key="23">
    <source>
        <dbReference type="ARBA" id="ARBA00033213"/>
    </source>
</evidence>
<dbReference type="PANTHER" id="PTHR23023">
    <property type="entry name" value="DIMETHYLANILINE MONOOXYGENASE"/>
    <property type="match status" value="1"/>
</dbReference>
<dbReference type="EC" id="1.6.3.1" evidence="5"/>
<dbReference type="Pfam" id="PF00743">
    <property type="entry name" value="FMO-like"/>
    <property type="match status" value="2"/>
</dbReference>
<dbReference type="GO" id="GO:0004499">
    <property type="term" value="F:N,N-dimethylaniline monooxygenase activity"/>
    <property type="evidence" value="ECO:0007669"/>
    <property type="project" value="InterPro"/>
</dbReference>
<evidence type="ECO:0000256" key="20">
    <source>
        <dbReference type="ARBA" id="ARBA00023136"/>
    </source>
</evidence>
<comment type="function">
    <text evidence="29">Acts as a Baeyer-Villiger monooxygenase on a broad range of substrates. Catalyzes the insertion of an oxygen atom into a carbon-carbon bond adjacent to a carbonyl, which converts ketones to esters. Active on diverse carbonyl compounds, whereas soft nucleophiles are mostly non- or poorly reactive. In contrast with other forms of FMO it is non- or poorly active on 'classical' substrates such as drugs, pesticides, and dietary components containing soft nucleophilic heteroatoms. Able to oxidize drug molecules bearing a carbonyl group on an aliphatic chain, such as nabumetone and pentoxifylline. Also, in the absence of substrates, shows slow but yet significant NADPH oxidase activity. Acts as a positive modulator of cholesterol biosynthesis as well as glucose homeostasis, promoting metabolic aging via pleiotropic effects.</text>
</comment>
<comment type="catalytic activity">
    <reaction evidence="33">
        <text>heptan-2-one + NADPH + O2 + H(+) = pentyl acetate + NADP(+) + H2O</text>
        <dbReference type="Rhea" id="RHEA:54836"/>
        <dbReference type="ChEBI" id="CHEBI:5672"/>
        <dbReference type="ChEBI" id="CHEBI:15377"/>
        <dbReference type="ChEBI" id="CHEBI:15378"/>
        <dbReference type="ChEBI" id="CHEBI:15379"/>
        <dbReference type="ChEBI" id="CHEBI:57783"/>
        <dbReference type="ChEBI" id="CHEBI:58349"/>
        <dbReference type="ChEBI" id="CHEBI:87362"/>
    </reaction>
    <physiologicalReaction direction="left-to-right" evidence="33">
        <dbReference type="Rhea" id="RHEA:54837"/>
    </physiologicalReaction>
</comment>
<comment type="catalytic activity">
    <reaction evidence="32">
        <text>hexan-3-one + NADPH + O2 + H(+) = propyl propanoate + NADP(+) + H2O</text>
        <dbReference type="Rhea" id="RHEA:54848"/>
        <dbReference type="ChEBI" id="CHEBI:15377"/>
        <dbReference type="ChEBI" id="CHEBI:15378"/>
        <dbReference type="ChEBI" id="CHEBI:15379"/>
        <dbReference type="ChEBI" id="CHEBI:57783"/>
        <dbReference type="ChEBI" id="CHEBI:58349"/>
        <dbReference type="ChEBI" id="CHEBI:89828"/>
        <dbReference type="ChEBI" id="CHEBI:89891"/>
    </reaction>
    <physiologicalReaction direction="left-to-right" evidence="32">
        <dbReference type="Rhea" id="RHEA:54849"/>
    </physiologicalReaction>
</comment>
<evidence type="ECO:0000256" key="41">
    <source>
        <dbReference type="ARBA" id="ARBA00048990"/>
    </source>
</evidence>
<comment type="similarity">
    <text evidence="4">Belongs to the FMO family.</text>
</comment>
<evidence type="ECO:0000256" key="40">
    <source>
        <dbReference type="ARBA" id="ARBA00048989"/>
    </source>
</evidence>
<evidence type="ECO:0000256" key="14">
    <source>
        <dbReference type="ARBA" id="ARBA00022848"/>
    </source>
</evidence>
<evidence type="ECO:0000256" key="11">
    <source>
        <dbReference type="ARBA" id="ARBA00022692"/>
    </source>
</evidence>
<comment type="catalytic activity">
    <reaction evidence="42">
        <text>N,N-dimethylaniline + NADPH + O2 + H(+) = N,N-dimethylaniline N-oxide + NADP(+) + H2O</text>
        <dbReference type="Rhea" id="RHEA:24468"/>
        <dbReference type="ChEBI" id="CHEBI:15377"/>
        <dbReference type="ChEBI" id="CHEBI:15378"/>
        <dbReference type="ChEBI" id="CHEBI:15379"/>
        <dbReference type="ChEBI" id="CHEBI:16269"/>
        <dbReference type="ChEBI" id="CHEBI:17735"/>
        <dbReference type="ChEBI" id="CHEBI:57783"/>
        <dbReference type="ChEBI" id="CHEBI:58349"/>
        <dbReference type="EC" id="1.14.13.8"/>
    </reaction>
    <physiologicalReaction direction="left-to-right" evidence="42">
        <dbReference type="Rhea" id="RHEA:24469"/>
    </physiologicalReaction>
</comment>
<evidence type="ECO:0000256" key="43">
    <source>
        <dbReference type="ARBA" id="ARBA00049475"/>
    </source>
</evidence>
<dbReference type="GO" id="GO:0016174">
    <property type="term" value="F:NAD(P)H oxidase H2O2-forming activity"/>
    <property type="evidence" value="ECO:0007669"/>
    <property type="project" value="UniProtKB-EC"/>
</dbReference>
<evidence type="ECO:0000256" key="1">
    <source>
        <dbReference type="ARBA" id="ARBA00001974"/>
    </source>
</evidence>
<evidence type="ECO:0000256" key="35">
    <source>
        <dbReference type="ARBA" id="ARBA00047864"/>
    </source>
</evidence>
<dbReference type="GO" id="GO:0005789">
    <property type="term" value="C:endoplasmic reticulum membrane"/>
    <property type="evidence" value="ECO:0007669"/>
    <property type="project" value="UniProtKB-SubCell"/>
</dbReference>
<evidence type="ECO:0000256" key="13">
    <source>
        <dbReference type="ARBA" id="ARBA00022827"/>
    </source>
</evidence>
<evidence type="ECO:0000256" key="25">
    <source>
        <dbReference type="ARBA" id="ARBA00034528"/>
    </source>
</evidence>
<evidence type="ECO:0000256" key="7">
    <source>
        <dbReference type="ARBA" id="ARBA00019213"/>
    </source>
</evidence>
<evidence type="ECO:0000313" key="45">
    <source>
        <dbReference type="Proteomes" id="UP000789759"/>
    </source>
</evidence>
<evidence type="ECO:0000256" key="15">
    <source>
        <dbReference type="ARBA" id="ARBA00022857"/>
    </source>
</evidence>
<sequence length="548" mass="63349">MSKPKIAIIGAGPTGLASIKQCIADNLDPVCFEATSYTAGLWRYTEISEENNDPHSSCYNSVVINTSKEIVGELFWQLMLKICKDDRLRFSARAVNLRQNLYPGTWPTGNRMSFSDFPIPKDWPYYLHNKLVSKYFDMYTEKFQLIPHIKFNTTVLNLTMLPDKRWNVRYVTKGKEETEQVFDYVMVCTGHHRYPRLPNYQGMDQFQGKQIHSHFYRVPSDFANKRVVVVGCGNSGMDISVELSGVASQVYVCTRRGTLPWILPRLLRGKPIDHYNTRFYTTWIPSFIKDYFFKRTVKTTIGPSPIPDLDPKTNPSDSHPTLKTNFYDCLSNGTIIVKPNISRLNKDNSIEFLDNTKLENIDAIIYATGYKIEFPFLDSKIVNGGDEVLKMFDEEYRENLVWLYKRMFPPKYPNIAFLGLVQLIGAIFPLSEMQARYITSQITGHISSNPPISEMYKEIQEHQASLQKRYYTSARHTIQGDYFQELDNLAKVLGCYPYSLQTIWKYGINMYWKILFGYRLFGRQSWDGAADAINIYNGCQPSTSKKNH</sequence>
<evidence type="ECO:0000256" key="22">
    <source>
        <dbReference type="ARBA" id="ARBA00029728"/>
    </source>
</evidence>
<evidence type="ECO:0000256" key="6">
    <source>
        <dbReference type="ARBA" id="ARBA00012850"/>
    </source>
</evidence>
<dbReference type="SUPFAM" id="SSF51905">
    <property type="entry name" value="FAD/NAD(P)-binding domain"/>
    <property type="match status" value="2"/>
</dbReference>
<dbReference type="GO" id="GO:0050660">
    <property type="term" value="F:flavin adenine dinucleotide binding"/>
    <property type="evidence" value="ECO:0007669"/>
    <property type="project" value="InterPro"/>
</dbReference>
<gene>
    <name evidence="44" type="ORF">CPELLU_LOCUS727</name>
</gene>
<evidence type="ECO:0000256" key="38">
    <source>
        <dbReference type="ARBA" id="ARBA00048088"/>
    </source>
</evidence>
<evidence type="ECO:0000256" key="9">
    <source>
        <dbReference type="ARBA" id="ARBA00022553"/>
    </source>
</evidence>
<keyword evidence="18" id="KW-0503">Monooxygenase</keyword>
<dbReference type="InterPro" id="IPR050346">
    <property type="entry name" value="FMO-like"/>
</dbReference>
<evidence type="ECO:0000256" key="17">
    <source>
        <dbReference type="ARBA" id="ARBA00023002"/>
    </source>
</evidence>
<evidence type="ECO:0000256" key="24">
    <source>
        <dbReference type="ARBA" id="ARBA00033301"/>
    </source>
</evidence>
<dbReference type="InterPro" id="IPR020946">
    <property type="entry name" value="Flavin_mOase-like"/>
</dbReference>
<evidence type="ECO:0000256" key="16">
    <source>
        <dbReference type="ARBA" id="ARBA00022989"/>
    </source>
</evidence>
<comment type="catalytic activity">
    <reaction evidence="34">
        <text>sulcatone + NADPH + O2 + H(+) = 4-methylpent-3-en-1-yl acetate + NADP(+) + H2O</text>
        <dbReference type="Rhea" id="RHEA:54864"/>
        <dbReference type="ChEBI" id="CHEBI:15377"/>
        <dbReference type="ChEBI" id="CHEBI:15378"/>
        <dbReference type="ChEBI" id="CHEBI:15379"/>
        <dbReference type="ChEBI" id="CHEBI:16310"/>
        <dbReference type="ChEBI" id="CHEBI:57783"/>
        <dbReference type="ChEBI" id="CHEBI:58349"/>
        <dbReference type="ChEBI" id="CHEBI:138373"/>
    </reaction>
    <physiologicalReaction direction="left-to-right" evidence="34">
        <dbReference type="Rhea" id="RHEA:54865"/>
    </physiologicalReaction>
</comment>
<dbReference type="GO" id="GO:0050661">
    <property type="term" value="F:NADP binding"/>
    <property type="evidence" value="ECO:0007669"/>
    <property type="project" value="InterPro"/>
</dbReference>
<keyword evidence="9" id="KW-0597">Phosphoprotein</keyword>
<keyword evidence="17" id="KW-0560">Oxidoreductase</keyword>
<keyword evidence="8" id="KW-0488">Methylation</keyword>
<proteinExistence type="inferred from homology"/>
<evidence type="ECO:0000256" key="36">
    <source>
        <dbReference type="ARBA" id="ARBA00047977"/>
    </source>
</evidence>
<evidence type="ECO:0000256" key="21">
    <source>
        <dbReference type="ARBA" id="ARBA00029725"/>
    </source>
</evidence>
<comment type="subcellular location">
    <subcellularLocation>
        <location evidence="2">Endoplasmic reticulum membrane</location>
        <topology evidence="2">Single-pass membrane protein</topology>
    </subcellularLocation>
    <subcellularLocation>
        <location evidence="3">Microsome membrane</location>
    </subcellularLocation>
</comment>
<evidence type="ECO:0000256" key="33">
    <source>
        <dbReference type="ARBA" id="ARBA00047574"/>
    </source>
</evidence>
<evidence type="ECO:0000256" key="31">
    <source>
        <dbReference type="ARBA" id="ARBA00047338"/>
    </source>
</evidence>
<dbReference type="EMBL" id="CAJVQA010000228">
    <property type="protein sequence ID" value="CAG8463340.1"/>
    <property type="molecule type" value="Genomic_DNA"/>
</dbReference>
<evidence type="ECO:0000256" key="34">
    <source>
        <dbReference type="ARBA" id="ARBA00047855"/>
    </source>
</evidence>
<dbReference type="PRINTS" id="PR00370">
    <property type="entry name" value="FMOXYGENASE"/>
</dbReference>
<reference evidence="44" key="1">
    <citation type="submission" date="2021-06" db="EMBL/GenBank/DDBJ databases">
        <authorList>
            <person name="Kallberg Y."/>
            <person name="Tangrot J."/>
            <person name="Rosling A."/>
        </authorList>
    </citation>
    <scope>NUCLEOTIDE SEQUENCE</scope>
    <source>
        <strain evidence="44">FL966</strain>
    </source>
</reference>
<dbReference type="Proteomes" id="UP000789759">
    <property type="component" value="Unassembled WGS sequence"/>
</dbReference>
<comment type="caution">
    <text evidence="44">The sequence shown here is derived from an EMBL/GenBank/DDBJ whole genome shotgun (WGS) entry which is preliminary data.</text>
</comment>
<name>A0A9N8VWF2_9GLOM</name>
<comment type="catalytic activity">
    <reaction evidence="40">
        <text>(2E)-geranial + NADPH + O2 + H(+) = (1E)-2,6-dimethylhepta-1,5-dien-1-yl formate + NADP(+) + H2O</text>
        <dbReference type="Rhea" id="RHEA:54860"/>
        <dbReference type="ChEBI" id="CHEBI:15377"/>
        <dbReference type="ChEBI" id="CHEBI:15378"/>
        <dbReference type="ChEBI" id="CHEBI:15379"/>
        <dbReference type="ChEBI" id="CHEBI:16980"/>
        <dbReference type="ChEBI" id="CHEBI:57783"/>
        <dbReference type="ChEBI" id="CHEBI:58349"/>
        <dbReference type="ChEBI" id="CHEBI:138375"/>
    </reaction>
    <physiologicalReaction direction="left-to-right" evidence="40">
        <dbReference type="Rhea" id="RHEA:54861"/>
    </physiologicalReaction>
</comment>
<evidence type="ECO:0000256" key="30">
    <source>
        <dbReference type="ARBA" id="ARBA00045957"/>
    </source>
</evidence>
<dbReference type="GO" id="GO:0034899">
    <property type="term" value="F:trimethylamine monooxygenase activity"/>
    <property type="evidence" value="ECO:0007669"/>
    <property type="project" value="UniProtKB-EC"/>
</dbReference>
<evidence type="ECO:0000256" key="29">
    <source>
        <dbReference type="ARBA" id="ARBA00045722"/>
    </source>
</evidence>
<keyword evidence="11" id="KW-0812">Transmembrane</keyword>
<keyword evidence="45" id="KW-1185">Reference proteome</keyword>
<dbReference type="EC" id="1.14.13.8" evidence="6"/>
<dbReference type="PRINTS" id="PR01125">
    <property type="entry name" value="FMOXYGENASE5"/>
</dbReference>
<evidence type="ECO:0000256" key="12">
    <source>
        <dbReference type="ARBA" id="ARBA00022824"/>
    </source>
</evidence>
<evidence type="ECO:0000256" key="2">
    <source>
        <dbReference type="ARBA" id="ARBA00004389"/>
    </source>
</evidence>
<comment type="catalytic activity">
    <reaction evidence="38">
        <text>trimethylamine + NADPH + O2 = trimethylamine N-oxide + NADP(+) + H2O</text>
        <dbReference type="Rhea" id="RHEA:31979"/>
        <dbReference type="ChEBI" id="CHEBI:15377"/>
        <dbReference type="ChEBI" id="CHEBI:15379"/>
        <dbReference type="ChEBI" id="CHEBI:15724"/>
        <dbReference type="ChEBI" id="CHEBI:57783"/>
        <dbReference type="ChEBI" id="CHEBI:58349"/>
        <dbReference type="ChEBI" id="CHEBI:58389"/>
        <dbReference type="EC" id="1.14.13.148"/>
    </reaction>
    <physiologicalReaction direction="left-to-right" evidence="38">
        <dbReference type="Rhea" id="RHEA:31980"/>
    </physiologicalReaction>
</comment>
<keyword evidence="14" id="KW-0492">Microsome</keyword>
<comment type="catalytic activity">
    <reaction evidence="43">
        <text>octan-3-one + NADPH + O2 + H(+) = pentyl propanoate + NADP(+) + H2O</text>
        <dbReference type="Rhea" id="RHEA:54840"/>
        <dbReference type="ChEBI" id="CHEBI:15377"/>
        <dbReference type="ChEBI" id="CHEBI:15378"/>
        <dbReference type="ChEBI" id="CHEBI:15379"/>
        <dbReference type="ChEBI" id="CHEBI:57783"/>
        <dbReference type="ChEBI" id="CHEBI:58349"/>
        <dbReference type="ChEBI" id="CHEBI:80946"/>
        <dbReference type="ChEBI" id="CHEBI:87373"/>
    </reaction>
    <physiologicalReaction direction="left-to-right" evidence="43">
        <dbReference type="Rhea" id="RHEA:54841"/>
    </physiologicalReaction>
</comment>
<evidence type="ECO:0000256" key="4">
    <source>
        <dbReference type="ARBA" id="ARBA00009183"/>
    </source>
</evidence>
<dbReference type="OrthoDB" id="66881at2759"/>
<evidence type="ECO:0000256" key="37">
    <source>
        <dbReference type="ARBA" id="ARBA00048041"/>
    </source>
</evidence>
<keyword evidence="13" id="KW-0274">FAD</keyword>
<evidence type="ECO:0000256" key="39">
    <source>
        <dbReference type="ARBA" id="ARBA00048459"/>
    </source>
</evidence>
<evidence type="ECO:0000256" key="10">
    <source>
        <dbReference type="ARBA" id="ARBA00022630"/>
    </source>
</evidence>
<dbReference type="InterPro" id="IPR000960">
    <property type="entry name" value="Flavin_mOase"/>
</dbReference>
<dbReference type="Gene3D" id="3.50.50.60">
    <property type="entry name" value="FAD/NAD(P)-binding domain"/>
    <property type="match status" value="5"/>
</dbReference>
<comment type="catalytic activity">
    <reaction evidence="36">
        <text>hexan-3-one + NADPH + O2 + H(+) = ethyl butanoate + NADP(+) + H2O</text>
        <dbReference type="Rhea" id="RHEA:54844"/>
        <dbReference type="ChEBI" id="CHEBI:15377"/>
        <dbReference type="ChEBI" id="CHEBI:15378"/>
        <dbReference type="ChEBI" id="CHEBI:15379"/>
        <dbReference type="ChEBI" id="CHEBI:57783"/>
        <dbReference type="ChEBI" id="CHEBI:58349"/>
        <dbReference type="ChEBI" id="CHEBI:88764"/>
        <dbReference type="ChEBI" id="CHEBI:89891"/>
    </reaction>
    <physiologicalReaction direction="left-to-right" evidence="36">
        <dbReference type="Rhea" id="RHEA:54845"/>
    </physiologicalReaction>
</comment>
<dbReference type="EC" id="1.14.13.148" evidence="25"/>
<evidence type="ECO:0000256" key="3">
    <source>
        <dbReference type="ARBA" id="ARBA00004524"/>
    </source>
</evidence>
<evidence type="ECO:0000256" key="28">
    <source>
        <dbReference type="ARBA" id="ARBA00034561"/>
    </source>
</evidence>
<keyword evidence="15" id="KW-0521">NADP</keyword>
<evidence type="ECO:0000313" key="44">
    <source>
        <dbReference type="EMBL" id="CAG8463340.1"/>
    </source>
</evidence>
<comment type="catalytic activity">
    <reaction evidence="37">
        <text>hypotaurine + NADPH + O2 + H(+) = taurine + NADP(+) + H2O</text>
        <dbReference type="Rhea" id="RHEA:69819"/>
        <dbReference type="ChEBI" id="CHEBI:15377"/>
        <dbReference type="ChEBI" id="CHEBI:15378"/>
        <dbReference type="ChEBI" id="CHEBI:15379"/>
        <dbReference type="ChEBI" id="CHEBI:57783"/>
        <dbReference type="ChEBI" id="CHEBI:57853"/>
        <dbReference type="ChEBI" id="CHEBI:58349"/>
        <dbReference type="ChEBI" id="CHEBI:507393"/>
        <dbReference type="EC" id="1.14.13.8"/>
    </reaction>
    <physiologicalReaction direction="left-to-right" evidence="37">
        <dbReference type="Rhea" id="RHEA:69820"/>
    </physiologicalReaction>
</comment>
<comment type="catalytic activity">
    <reaction evidence="41">
        <text>heptan-4-one + NADPH + O2 + H(+) = propyl butanoate + NADP(+) + H2O</text>
        <dbReference type="Rhea" id="RHEA:54852"/>
        <dbReference type="ChEBI" id="CHEBI:15377"/>
        <dbReference type="ChEBI" id="CHEBI:15378"/>
        <dbReference type="ChEBI" id="CHEBI:15379"/>
        <dbReference type="ChEBI" id="CHEBI:57783"/>
        <dbReference type="ChEBI" id="CHEBI:58349"/>
        <dbReference type="ChEBI" id="CHEBI:89484"/>
        <dbReference type="ChEBI" id="CHEBI:89719"/>
    </reaction>
    <physiologicalReaction direction="left-to-right" evidence="41">
        <dbReference type="Rhea" id="RHEA:54853"/>
    </physiologicalReaction>
</comment>
<comment type="cofactor">
    <cofactor evidence="1">
        <name>FAD</name>
        <dbReference type="ChEBI" id="CHEBI:57692"/>
    </cofactor>
</comment>
<evidence type="ECO:0000256" key="32">
    <source>
        <dbReference type="ARBA" id="ARBA00047426"/>
    </source>
</evidence>
<protein>
    <recommendedName>
        <fullName evidence="26">Flavin-containing monooxygenase 1</fullName>
        <ecNumber evidence="25">1.14.13.148</ecNumber>
        <ecNumber evidence="6">1.14.13.8</ecNumber>
        <ecNumber evidence="5">1.6.3.1</ecNumber>
    </recommendedName>
    <alternativeName>
        <fullName evidence="28">Dimethylaniline monooxygenase [N-oxide-forming] 1</fullName>
    </alternativeName>
    <alternativeName>
        <fullName evidence="24">Dimethylaniline monooxygenase [N-oxide-forming] 5</fullName>
    </alternativeName>
    <alternativeName>
        <fullName evidence="21">Dimethylaniline oxidase 1</fullName>
    </alternativeName>
    <alternativeName>
        <fullName evidence="22">Dimethylaniline oxidase 5</fullName>
    </alternativeName>
    <alternativeName>
        <fullName evidence="7">Flavin-containing monooxygenase 5</fullName>
    </alternativeName>
    <alternativeName>
        <fullName evidence="23">NADPH oxidase</fullName>
    </alternativeName>
    <alternativeName>
        <fullName evidence="27">Trimethylamine monooxygenase</fullName>
    </alternativeName>
</protein>
<keyword evidence="12" id="KW-0256">Endoplasmic reticulum</keyword>
<dbReference type="FunFam" id="3.50.50.60:FF:000159">
    <property type="entry name" value="Dimethylaniline monooxygenase [N-oxide-forming]"/>
    <property type="match status" value="1"/>
</dbReference>
<keyword evidence="20" id="KW-0472">Membrane</keyword>
<keyword evidence="19" id="KW-0443">Lipid metabolism</keyword>
<dbReference type="AlphaFoldDB" id="A0A9N8VWF2"/>
<organism evidence="44 45">
    <name type="scientific">Cetraspora pellucida</name>
    <dbReference type="NCBI Taxonomy" id="1433469"/>
    <lineage>
        <taxon>Eukaryota</taxon>
        <taxon>Fungi</taxon>
        <taxon>Fungi incertae sedis</taxon>
        <taxon>Mucoromycota</taxon>
        <taxon>Glomeromycotina</taxon>
        <taxon>Glomeromycetes</taxon>
        <taxon>Diversisporales</taxon>
        <taxon>Gigasporaceae</taxon>
        <taxon>Cetraspora</taxon>
    </lineage>
</organism>
<evidence type="ECO:0000256" key="18">
    <source>
        <dbReference type="ARBA" id="ARBA00023033"/>
    </source>
</evidence>
<dbReference type="InterPro" id="IPR036188">
    <property type="entry name" value="FAD/NAD-bd_sf"/>
</dbReference>
<evidence type="ECO:0000256" key="26">
    <source>
        <dbReference type="ARBA" id="ARBA00034536"/>
    </source>
</evidence>
<evidence type="ECO:0000256" key="27">
    <source>
        <dbReference type="ARBA" id="ARBA00034554"/>
    </source>
</evidence>
<keyword evidence="16" id="KW-1133">Transmembrane helix</keyword>
<evidence type="ECO:0000256" key="5">
    <source>
        <dbReference type="ARBA" id="ARBA00012698"/>
    </source>
</evidence>
<evidence type="ECO:0000256" key="42">
    <source>
        <dbReference type="ARBA" id="ARBA00049443"/>
    </source>
</evidence>